<sequence length="52" mass="6055">MFLPFISIRSSLPCKEIKYRPLKQFNKSLKKIYSLKHGCLRPQSHTDGFSGK</sequence>
<gene>
    <name evidence="1" type="ORF">CHK_0067</name>
</gene>
<accession>A0A0M2NQG6</accession>
<keyword evidence="2" id="KW-1185">Reference proteome</keyword>
<evidence type="ECO:0000313" key="1">
    <source>
        <dbReference type="EMBL" id="KKI52450.1"/>
    </source>
</evidence>
<protein>
    <submittedName>
        <fullName evidence="1">Uncharacterized protein</fullName>
    </submittedName>
</protein>
<dbReference type="EMBL" id="LAYJ01000013">
    <property type="protein sequence ID" value="KKI52450.1"/>
    <property type="molecule type" value="Genomic_DNA"/>
</dbReference>
<proteinExistence type="predicted"/>
<dbReference type="AlphaFoldDB" id="A0A0M2NQG6"/>
<name>A0A0M2NQG6_9FIRM</name>
<comment type="caution">
    <text evidence="1">The sequence shown here is derived from an EMBL/GenBank/DDBJ whole genome shotgun (WGS) entry which is preliminary data.</text>
</comment>
<reference evidence="1 2" key="1">
    <citation type="submission" date="2015-04" db="EMBL/GenBank/DDBJ databases">
        <title>Draft genome sequence of bacteremic isolate Catabacter hongkongensis type strain HKU16T.</title>
        <authorList>
            <person name="Lau S.K."/>
            <person name="Teng J.L."/>
            <person name="Huang Y."/>
            <person name="Curreem S.O."/>
            <person name="Tsui S.K."/>
            <person name="Woo P.C."/>
        </authorList>
    </citation>
    <scope>NUCLEOTIDE SEQUENCE [LARGE SCALE GENOMIC DNA]</scope>
    <source>
        <strain evidence="1 2">HKU16</strain>
    </source>
</reference>
<evidence type="ECO:0000313" key="2">
    <source>
        <dbReference type="Proteomes" id="UP000034076"/>
    </source>
</evidence>
<dbReference type="Proteomes" id="UP000034076">
    <property type="component" value="Unassembled WGS sequence"/>
</dbReference>
<organism evidence="1 2">
    <name type="scientific">Christensenella hongkongensis</name>
    <dbReference type="NCBI Taxonomy" id="270498"/>
    <lineage>
        <taxon>Bacteria</taxon>
        <taxon>Bacillati</taxon>
        <taxon>Bacillota</taxon>
        <taxon>Clostridia</taxon>
        <taxon>Christensenellales</taxon>
        <taxon>Christensenellaceae</taxon>
        <taxon>Christensenella</taxon>
    </lineage>
</organism>